<dbReference type="Pfam" id="PF13561">
    <property type="entry name" value="adh_short_C2"/>
    <property type="match status" value="1"/>
</dbReference>
<evidence type="ECO:0000313" key="4">
    <source>
        <dbReference type="Proteomes" id="UP000321230"/>
    </source>
</evidence>
<comment type="similarity">
    <text evidence="1">Belongs to the short-chain dehydrogenases/reductases (SDR) family.</text>
</comment>
<comment type="caution">
    <text evidence="3">The sequence shown here is derived from an EMBL/GenBank/DDBJ whole genome shotgun (WGS) entry which is preliminary data.</text>
</comment>
<protein>
    <submittedName>
        <fullName evidence="3">Short chain dehydrogenase</fullName>
    </submittedName>
</protein>
<dbReference type="PRINTS" id="PR00081">
    <property type="entry name" value="GDHRDH"/>
</dbReference>
<sequence length="252" mass="27232">MISDRVPRVALVTGGAKRVGRALVKMLAEQGFSVAIHFRNSRVEAEALLTEIGGKGCVLDADLAREEEVASLVSRAETALGPLGILINNASTFERDEMSDATRESWDQHLESNLRAPFVLSQEMARRLPEGAEGLILNLLDQRVWNLTPHFVSYTVSKSGLWALTQSMSLAFAPRIRVNAIGPGPVLPAARQTQEQFDEMCLKTPLKRSAPPEEIAQGALALFSLPSVTGQMLAMDAGQHLNWGAPGAPPSI</sequence>
<keyword evidence="4" id="KW-1185">Reference proteome</keyword>
<dbReference type="PROSITE" id="PS00061">
    <property type="entry name" value="ADH_SHORT"/>
    <property type="match status" value="1"/>
</dbReference>
<gene>
    <name evidence="3" type="ORF">GWA01_00720</name>
</gene>
<organism evidence="3 4">
    <name type="scientific">Gluconobacter wancherniae NBRC 103581</name>
    <dbReference type="NCBI Taxonomy" id="656744"/>
    <lineage>
        <taxon>Bacteria</taxon>
        <taxon>Pseudomonadati</taxon>
        <taxon>Pseudomonadota</taxon>
        <taxon>Alphaproteobacteria</taxon>
        <taxon>Acetobacterales</taxon>
        <taxon>Acetobacteraceae</taxon>
        <taxon>Gluconobacter</taxon>
    </lineage>
</organism>
<keyword evidence="2" id="KW-0560">Oxidoreductase</keyword>
<dbReference type="InterPro" id="IPR036291">
    <property type="entry name" value="NAD(P)-bd_dom_sf"/>
</dbReference>
<evidence type="ECO:0000256" key="1">
    <source>
        <dbReference type="ARBA" id="ARBA00006484"/>
    </source>
</evidence>
<proteinExistence type="inferred from homology"/>
<dbReference type="NCBIfam" id="NF006597">
    <property type="entry name" value="PRK09134.1"/>
    <property type="match status" value="1"/>
</dbReference>
<dbReference type="Proteomes" id="UP000321230">
    <property type="component" value="Unassembled WGS sequence"/>
</dbReference>
<dbReference type="SUPFAM" id="SSF51735">
    <property type="entry name" value="NAD(P)-binding Rossmann-fold domains"/>
    <property type="match status" value="1"/>
</dbReference>
<accession>A0A511AXE3</accession>
<dbReference type="RefSeq" id="WP_146792935.1">
    <property type="nucleotide sequence ID" value="NZ_BARC01000005.1"/>
</dbReference>
<dbReference type="PANTHER" id="PTHR43639:SF1">
    <property type="entry name" value="SHORT-CHAIN DEHYDROGENASE_REDUCTASE FAMILY PROTEIN"/>
    <property type="match status" value="1"/>
</dbReference>
<dbReference type="InterPro" id="IPR002347">
    <property type="entry name" value="SDR_fam"/>
</dbReference>
<dbReference type="GO" id="GO:0016491">
    <property type="term" value="F:oxidoreductase activity"/>
    <property type="evidence" value="ECO:0007669"/>
    <property type="project" value="UniProtKB-KW"/>
</dbReference>
<evidence type="ECO:0000256" key="2">
    <source>
        <dbReference type="ARBA" id="ARBA00023002"/>
    </source>
</evidence>
<dbReference type="PRINTS" id="PR00080">
    <property type="entry name" value="SDRFAMILY"/>
</dbReference>
<dbReference type="OrthoDB" id="9786360at2"/>
<name>A0A511AXE3_9PROT</name>
<dbReference type="EMBL" id="BJUZ01000001">
    <property type="protein sequence ID" value="GEK92302.1"/>
    <property type="molecule type" value="Genomic_DNA"/>
</dbReference>
<reference evidence="3 4" key="1">
    <citation type="submission" date="2019-07" db="EMBL/GenBank/DDBJ databases">
        <title>Whole genome shotgun sequence of Gluconobacter wancherniae NBRC 103581.</title>
        <authorList>
            <person name="Hosoyama A."/>
            <person name="Uohara A."/>
            <person name="Ohji S."/>
            <person name="Ichikawa N."/>
        </authorList>
    </citation>
    <scope>NUCLEOTIDE SEQUENCE [LARGE SCALE GENOMIC DNA]</scope>
    <source>
        <strain evidence="3 4">NBRC 103581</strain>
    </source>
</reference>
<evidence type="ECO:0000313" key="3">
    <source>
        <dbReference type="EMBL" id="GEK92302.1"/>
    </source>
</evidence>
<dbReference type="PANTHER" id="PTHR43639">
    <property type="entry name" value="OXIDOREDUCTASE, SHORT-CHAIN DEHYDROGENASE/REDUCTASE FAMILY (AFU_ORTHOLOGUE AFUA_5G02870)"/>
    <property type="match status" value="1"/>
</dbReference>
<dbReference type="InterPro" id="IPR020904">
    <property type="entry name" value="Sc_DH/Rdtase_CS"/>
</dbReference>
<dbReference type="AlphaFoldDB" id="A0A511AXE3"/>
<dbReference type="Gene3D" id="3.40.50.720">
    <property type="entry name" value="NAD(P)-binding Rossmann-like Domain"/>
    <property type="match status" value="1"/>
</dbReference>